<evidence type="ECO:0000256" key="13">
    <source>
        <dbReference type="ARBA" id="ARBA00023157"/>
    </source>
</evidence>
<evidence type="ECO:0000259" key="26">
    <source>
        <dbReference type="PROSITE" id="PS50948"/>
    </source>
</evidence>
<evidence type="ECO:0000256" key="20">
    <source>
        <dbReference type="SAM" id="SignalP"/>
    </source>
</evidence>
<feature type="domain" description="SRCR" evidence="24">
    <location>
        <begin position="843"/>
        <end position="951"/>
    </location>
</feature>
<dbReference type="Pfam" id="PF00530">
    <property type="entry name" value="SRCR"/>
    <property type="match status" value="3"/>
</dbReference>
<evidence type="ECO:0000256" key="10">
    <source>
        <dbReference type="ARBA" id="ARBA00022825"/>
    </source>
</evidence>
<dbReference type="PROSITE" id="PS00135">
    <property type="entry name" value="TRYPSIN_SER"/>
    <property type="match status" value="1"/>
</dbReference>
<evidence type="ECO:0000256" key="16">
    <source>
        <dbReference type="PROSITE-ProRule" id="PRU00124"/>
    </source>
</evidence>
<dbReference type="Proteomes" id="UP000694846">
    <property type="component" value="Unplaced"/>
</dbReference>
<dbReference type="SMART" id="SM00020">
    <property type="entry name" value="Tryp_SPc"/>
    <property type="match status" value="1"/>
</dbReference>
<feature type="disulfide bond" evidence="17">
    <location>
        <begin position="1463"/>
        <end position="1473"/>
    </location>
</feature>
<evidence type="ECO:0000259" key="24">
    <source>
        <dbReference type="PROSITE" id="PS50287"/>
    </source>
</evidence>
<dbReference type="PRINTS" id="PR00018">
    <property type="entry name" value="KRINGLE"/>
</dbReference>
<dbReference type="InterPro" id="IPR000001">
    <property type="entry name" value="Kringle"/>
</dbReference>
<dbReference type="PANTHER" id="PTHR48071:SF24">
    <property type="entry name" value="DELETED IN MALIGNANT BRAIN TUMORS 1 PROTEIN-LIKE"/>
    <property type="match status" value="1"/>
</dbReference>
<keyword evidence="6" id="KW-0812">Transmembrane</keyword>
<dbReference type="Gene3D" id="2.40.20.10">
    <property type="entry name" value="Plasminogen Kringle 4"/>
    <property type="match status" value="1"/>
</dbReference>
<dbReference type="Gene3D" id="3.10.100.10">
    <property type="entry name" value="Mannose-Binding Protein A, subunit A"/>
    <property type="match status" value="1"/>
</dbReference>
<evidence type="ECO:0000256" key="18">
    <source>
        <dbReference type="RuleBase" id="RU363034"/>
    </source>
</evidence>
<feature type="domain" description="SRCR" evidence="24">
    <location>
        <begin position="1543"/>
        <end position="1646"/>
    </location>
</feature>
<feature type="compositionally biased region" description="Low complexity" evidence="19">
    <location>
        <begin position="547"/>
        <end position="562"/>
    </location>
</feature>
<evidence type="ECO:0000256" key="9">
    <source>
        <dbReference type="ARBA" id="ARBA00022801"/>
    </source>
</evidence>
<feature type="compositionally biased region" description="Polar residues" evidence="19">
    <location>
        <begin position="566"/>
        <end position="584"/>
    </location>
</feature>
<feature type="domain" description="SRCR" evidence="24">
    <location>
        <begin position="1393"/>
        <end position="1494"/>
    </location>
</feature>
<dbReference type="Gene3D" id="2.40.10.10">
    <property type="entry name" value="Trypsin-like serine proteases"/>
    <property type="match status" value="1"/>
</dbReference>
<evidence type="ECO:0000313" key="28">
    <source>
        <dbReference type="RefSeq" id="XP_025406309.1"/>
    </source>
</evidence>
<dbReference type="Gene3D" id="3.10.250.10">
    <property type="entry name" value="SRCR-like domain"/>
    <property type="match status" value="3"/>
</dbReference>
<feature type="disulfide bond" evidence="16">
    <location>
        <begin position="1239"/>
        <end position="1257"/>
    </location>
</feature>
<evidence type="ECO:0000259" key="25">
    <source>
        <dbReference type="PROSITE" id="PS50940"/>
    </source>
</evidence>
<feature type="domain" description="Chitin-binding type-2" evidence="25">
    <location>
        <begin position="84"/>
        <end position="140"/>
    </location>
</feature>
<dbReference type="FunFam" id="2.40.20.10:FF:000001">
    <property type="entry name" value="Urokinase-type plasminogen activator"/>
    <property type="match status" value="1"/>
</dbReference>
<dbReference type="SUPFAM" id="SSF57424">
    <property type="entry name" value="LDL receptor-like module"/>
    <property type="match status" value="3"/>
</dbReference>
<feature type="disulfide bond" evidence="16">
    <location>
        <begin position="1357"/>
        <end position="1375"/>
    </location>
</feature>
<keyword evidence="12" id="KW-0472">Membrane</keyword>
<dbReference type="InterPro" id="IPR002172">
    <property type="entry name" value="LDrepeatLR_classA_rpt"/>
</dbReference>
<dbReference type="Gene3D" id="2.170.140.10">
    <property type="entry name" value="Chitin binding domain"/>
    <property type="match status" value="2"/>
</dbReference>
<proteinExistence type="predicted"/>
<dbReference type="CDD" id="cd00112">
    <property type="entry name" value="LDLa"/>
    <property type="match status" value="3"/>
</dbReference>
<evidence type="ECO:0000256" key="15">
    <source>
        <dbReference type="PROSITE-ProRule" id="PRU00121"/>
    </source>
</evidence>
<dbReference type="OrthoDB" id="6020543at2759"/>
<dbReference type="InterPro" id="IPR016187">
    <property type="entry name" value="CTDL_fold"/>
</dbReference>
<dbReference type="InterPro" id="IPR036508">
    <property type="entry name" value="Chitin-bd_dom_sf"/>
</dbReference>
<evidence type="ECO:0000256" key="17">
    <source>
        <dbReference type="PROSITE-ProRule" id="PRU00196"/>
    </source>
</evidence>
<sequence length="1941" mass="218282">MKVYTIITILFLLHYEVLCIGTYTEIVTKPSLTEEQLNWAAFNANSNTGIKNSGFKGNFRPEHKPIASTIFKQSNNNAAPLWDGENCPPRSTALFPIQSDCRKFLNCFKGRGFVQSCAPGTLFNPNSLECDFPAKVQCLDGSPSKVDSSFINRNPSQDFDLNVQTSNQDRLFINNNQYRPQSLNQYQPPSLNHYQPQFSNKDQPQSTYPLTGTSLLTGNKQLKSDDYSQHFDSVVTPEYDLHSEGYKPHLSSDFQDNIYANSNIEGKPQLVSPMKKNHKFAPYNSPNEQVFNPSLLTEPQQVFGNTNYPGQIQEQFPIGQNLQSKSASIGSNTNYPGSIYQQFPAGQNVNLFPSKNFYNRPANPAQESSLISNSQSNVEGSQFQLNQNNNEKPGVFETSNYEPHFNYDTPDNYDNIPETQDTYLNEQEQKYQHQNIRFPSPKENLPIPQTVYDRNQKSILSNPPNINPNTWMRGQLKGKKGVNRNSYPNGYTDEQIQQEEFQKPHNLLSKPSLTFDLGHEQQIEQNKQVHIQNTYDSSQSYLDHGQPLSLSNSHSHNSNPSPDYLASSNVNQPESQQNSYPRPQNRQIYVDSKMNKQFKIVVPNVSYTADNIEQPTLSLENSPTTISSKQLNYDKGSSGYNTIQYLNKNKNLDLTQNLSYIDNNQSPSQKSIVYSPPSASSCPKGFSGIKPHPTDCSKFISCASGRQFEMNCGPGTLFNPTISVCDYPYNVECNRIVITTTTSATTEDYNLPIDLRQQFDYKNSSTDLVTEKETFEDHIALLETLPTENRQFKVLRNPSSVDLPDNFLPNSSIIDTPLKGMNNLIKNNITVRIDLKPNNTQSIRLRGSPKNNEGFLQVQEKPFQWGVVCDEINSWTINKADIVCKQLGFKRGSEQTWQGLTVTTDNPTTLLRNIGVTKVSCNGQESAFHNCKLQNSKNCNVERDAVWVKCRVNSGSECQPEEVSYDGKCYKLFVPIREKQNETIQDVGFSKTEALEHCHKRGGKLLDIDSQKENDFISEWLFRQKTEGPILTSGVGLSFLKSPIWIWEGTENSFVYQNWWPGWELRKTVVPVIKSNRALCIVLQKSFPCPSNPNSTKLCDSEYYYWEAIDCGTKTDRLPYVCERNVDDIGCLIGAGSDYVGSANTTATGNACLSWEDQRVLMAMKYRVSEKTRRSLLNKHNKCRNPDGTDLQPWCYVQTSEGMVRSEFCDIPPCNSIAKLFRAMPLIEEPKCDMGFFECQPNECITQAWVCDNQADCSNGMDEKNCSNSLDSFIKTPEAKLIYHEVEKWLHTTVHTCANRCMQANGFMCLSFSHNEVDQTCILNERTKNDSSTILEPNKDWNYYEMDSALCLGKFICDNGNCIDKLKECDGHNDCGDRSDETKCTEAMMGYEIRLAGGNSTNEGRVEVKVLGEWGVICDDKFDLREANVICQELGFPGSLAVKPNSYFGVPNKTRFVLDDLDCNGNEKSLYSCQFKEWGVHDCNIQESAGVVCKVAGGKTCLSEEFECKSRECIPIRFLCDSVTDCTDGSDESPEQCNSPLEIRLVGGNERRAGMEGRVEVRQFGVWGTVCDDDFGINEALVICNNLGFKGNAEFKKEAAFGPGKGQIWLDQLRCAGNETSLEHCIHAKWGQHNCKHDEDVSVICHVDRKKNADSSLLTAVIPKKKHLKELLPGQCGKRLVTIPKWKSMMQQRIALGYHSERGDHPWQASIRSRTPSGLTEHVCGAVIISKYHILTAAHCVRDLDKDVYYVRIGDFNMDINEDSEQDIYIDEIYNHDNFEGSVKLNNDISVIKLKTAGIKFNQYVQPICLPNKNIKLKSSMNCTITGWGSDGSIGSSFAKSLRSASVPIIDEKICKSDFVYGKTAITDGMFCAGNLDGGVDACQGDSGGPMVCSTDLGETVMGITSWGYGCGRANNPGVYTNVQFYEEWLSKTLFNSMLEF</sequence>
<dbReference type="SUPFAM" id="SSF57440">
    <property type="entry name" value="Kringle-like"/>
    <property type="match status" value="1"/>
</dbReference>
<dbReference type="GO" id="GO:0008061">
    <property type="term" value="F:chitin binding"/>
    <property type="evidence" value="ECO:0007669"/>
    <property type="project" value="InterPro"/>
</dbReference>
<feature type="domain" description="Chitin-binding type-2" evidence="25">
    <location>
        <begin position="679"/>
        <end position="735"/>
    </location>
</feature>
<evidence type="ECO:0000256" key="3">
    <source>
        <dbReference type="ARBA" id="ARBA00022525"/>
    </source>
</evidence>
<dbReference type="CDD" id="cd00190">
    <property type="entry name" value="Tryp_SPc"/>
    <property type="match status" value="1"/>
</dbReference>
<keyword evidence="8" id="KW-0677">Repeat</keyword>
<protein>
    <submittedName>
        <fullName evidence="28">Uncharacterized protein LOC112680434 isoform X1</fullName>
    </submittedName>
</protein>
<feature type="disulfide bond" evidence="16">
    <location>
        <begin position="1251"/>
        <end position="1266"/>
    </location>
</feature>
<dbReference type="FunFam" id="3.10.250.10:FF:000026">
    <property type="entry name" value="Tequila, isoform D"/>
    <property type="match status" value="2"/>
</dbReference>
<dbReference type="Pfam" id="PF00051">
    <property type="entry name" value="Kringle"/>
    <property type="match status" value="1"/>
</dbReference>
<evidence type="ECO:0000259" key="22">
    <source>
        <dbReference type="PROSITE" id="PS50070"/>
    </source>
</evidence>
<evidence type="ECO:0000256" key="12">
    <source>
        <dbReference type="ARBA" id="ARBA00023136"/>
    </source>
</evidence>
<feature type="region of interest" description="Disordered" evidence="19">
    <location>
        <begin position="181"/>
        <end position="212"/>
    </location>
</feature>
<dbReference type="InterPro" id="IPR001190">
    <property type="entry name" value="SRCR"/>
</dbReference>
<dbReference type="SUPFAM" id="SSF56487">
    <property type="entry name" value="SRCR-like"/>
    <property type="match status" value="3"/>
</dbReference>
<keyword evidence="10 18" id="KW-0720">Serine protease</keyword>
<evidence type="ECO:0000256" key="4">
    <source>
        <dbReference type="ARBA" id="ARBA00022572"/>
    </source>
</evidence>
<evidence type="ECO:0000256" key="1">
    <source>
        <dbReference type="ARBA" id="ARBA00004167"/>
    </source>
</evidence>
<evidence type="ECO:0000256" key="14">
    <source>
        <dbReference type="ARBA" id="ARBA00023180"/>
    </source>
</evidence>
<feature type="disulfide bond" evidence="16">
    <location>
        <begin position="1232"/>
        <end position="1244"/>
    </location>
</feature>
<evidence type="ECO:0000256" key="7">
    <source>
        <dbReference type="ARBA" id="ARBA00022729"/>
    </source>
</evidence>
<evidence type="ECO:0000256" key="6">
    <source>
        <dbReference type="ARBA" id="ARBA00022692"/>
    </source>
</evidence>
<dbReference type="InterPro" id="IPR038178">
    <property type="entry name" value="Kringle_sf"/>
</dbReference>
<reference evidence="28" key="1">
    <citation type="submission" date="2025-08" db="UniProtKB">
        <authorList>
            <consortium name="RefSeq"/>
        </authorList>
    </citation>
    <scope>IDENTIFICATION</scope>
    <source>
        <tissue evidence="28">Whole body</tissue>
    </source>
</reference>
<dbReference type="PROSITE" id="PS01209">
    <property type="entry name" value="LDLRA_1"/>
    <property type="match status" value="2"/>
</dbReference>
<comment type="subcellular location">
    <subcellularLocation>
        <location evidence="1">Membrane</location>
        <topology evidence="1">Single-pass membrane protein</topology>
    </subcellularLocation>
    <subcellularLocation>
        <location evidence="2">Secreted</location>
    </subcellularLocation>
</comment>
<feature type="disulfide bond" evidence="16">
    <location>
        <begin position="1501"/>
        <end position="1513"/>
    </location>
</feature>
<keyword evidence="7 20" id="KW-0732">Signal</keyword>
<dbReference type="SMART" id="SM00192">
    <property type="entry name" value="LDLa"/>
    <property type="match status" value="3"/>
</dbReference>
<dbReference type="GO" id="GO:0005576">
    <property type="term" value="C:extracellular region"/>
    <property type="evidence" value="ECO:0007669"/>
    <property type="project" value="UniProtKB-SubCell"/>
</dbReference>
<dbReference type="Gene3D" id="4.10.400.10">
    <property type="entry name" value="Low-density Lipoprotein Receptor"/>
    <property type="match status" value="3"/>
</dbReference>
<dbReference type="InterPro" id="IPR009003">
    <property type="entry name" value="Peptidase_S1_PA"/>
</dbReference>
<keyword evidence="11" id="KW-1133">Transmembrane helix</keyword>
<dbReference type="InterPro" id="IPR001304">
    <property type="entry name" value="C-type_lectin-like"/>
</dbReference>
<feature type="disulfide bond" evidence="17">
    <location>
        <begin position="921"/>
        <end position="931"/>
    </location>
</feature>
<dbReference type="PANTHER" id="PTHR48071">
    <property type="entry name" value="SRCR DOMAIN-CONTAINING PROTEIN"/>
    <property type="match status" value="1"/>
</dbReference>
<dbReference type="PROSITE" id="PS50240">
    <property type="entry name" value="TRYPSIN_DOM"/>
    <property type="match status" value="1"/>
</dbReference>
<dbReference type="InterPro" id="IPR018114">
    <property type="entry name" value="TRYPSIN_HIS"/>
</dbReference>
<dbReference type="SMART" id="SM00494">
    <property type="entry name" value="ChtBD2"/>
    <property type="match status" value="2"/>
</dbReference>
<evidence type="ECO:0000256" key="19">
    <source>
        <dbReference type="SAM" id="MobiDB-lite"/>
    </source>
</evidence>
<dbReference type="PRINTS" id="PR00258">
    <property type="entry name" value="SPERACTRCPTR"/>
</dbReference>
<dbReference type="PROSITE" id="PS50068">
    <property type="entry name" value="LDLRA_2"/>
    <property type="match status" value="3"/>
</dbReference>
<dbReference type="SMART" id="SM00130">
    <property type="entry name" value="KR"/>
    <property type="match status" value="1"/>
</dbReference>
<keyword evidence="5 18" id="KW-0645">Protease</keyword>
<dbReference type="CDD" id="cd00037">
    <property type="entry name" value="CLECT"/>
    <property type="match status" value="1"/>
</dbReference>
<dbReference type="Pfam" id="PF01607">
    <property type="entry name" value="CBM_14"/>
    <property type="match status" value="2"/>
</dbReference>
<evidence type="ECO:0000259" key="21">
    <source>
        <dbReference type="PROSITE" id="PS50041"/>
    </source>
</evidence>
<feature type="chain" id="PRO_5034137662" evidence="20">
    <location>
        <begin position="20"/>
        <end position="1941"/>
    </location>
</feature>
<dbReference type="CDD" id="cd01099">
    <property type="entry name" value="PAN_AP_HGF"/>
    <property type="match status" value="1"/>
</dbReference>
<keyword evidence="27" id="KW-1185">Reference proteome</keyword>
<dbReference type="SUPFAM" id="SSF57625">
    <property type="entry name" value="Invertebrate chitin-binding proteins"/>
    <property type="match status" value="2"/>
</dbReference>
<evidence type="ECO:0000259" key="23">
    <source>
        <dbReference type="PROSITE" id="PS50240"/>
    </source>
</evidence>
<name>A0A8B8F643_9HEMI</name>
<evidence type="ECO:0000313" key="27">
    <source>
        <dbReference type="Proteomes" id="UP000694846"/>
    </source>
</evidence>
<feature type="domain" description="Apple" evidence="26">
    <location>
        <begin position="1266"/>
        <end position="1348"/>
    </location>
</feature>
<dbReference type="Gene3D" id="3.50.4.10">
    <property type="entry name" value="Hepatocyte Growth Factor"/>
    <property type="match status" value="1"/>
</dbReference>
<feature type="domain" description="C-type lectin" evidence="21">
    <location>
        <begin position="965"/>
        <end position="1111"/>
    </location>
</feature>
<dbReference type="PROSITE" id="PS50948">
    <property type="entry name" value="PAN"/>
    <property type="match status" value="1"/>
</dbReference>
<dbReference type="PROSITE" id="PS50940">
    <property type="entry name" value="CHIT_BIND_II"/>
    <property type="match status" value="2"/>
</dbReference>
<dbReference type="Pfam" id="PF00089">
    <property type="entry name" value="Trypsin"/>
    <property type="match status" value="1"/>
</dbReference>
<keyword evidence="14" id="KW-0325">Glycoprotein</keyword>
<feature type="disulfide bond" evidence="16">
    <location>
        <begin position="1508"/>
        <end position="1526"/>
    </location>
</feature>
<dbReference type="SUPFAM" id="SSF56436">
    <property type="entry name" value="C-type lectin-like"/>
    <property type="match status" value="1"/>
</dbReference>
<dbReference type="SMART" id="SM00034">
    <property type="entry name" value="CLECT"/>
    <property type="match status" value="1"/>
</dbReference>
<dbReference type="PROSITE" id="PS50041">
    <property type="entry name" value="C_TYPE_LECTIN_2"/>
    <property type="match status" value="1"/>
</dbReference>
<dbReference type="FunFam" id="4.10.400.10:FF:000002">
    <property type="entry name" value="Low-density lipoprotein receptor-related protein 1"/>
    <property type="match status" value="1"/>
</dbReference>
<dbReference type="InterPro" id="IPR036055">
    <property type="entry name" value="LDL_receptor-like_sf"/>
</dbReference>
<dbReference type="InterPro" id="IPR043504">
    <property type="entry name" value="Peptidase_S1_PA_chymotrypsin"/>
</dbReference>
<evidence type="ECO:0000256" key="8">
    <source>
        <dbReference type="ARBA" id="ARBA00022737"/>
    </source>
</evidence>
<dbReference type="InterPro" id="IPR002557">
    <property type="entry name" value="Chitin-bd_dom"/>
</dbReference>
<dbReference type="InterPro" id="IPR036772">
    <property type="entry name" value="SRCR-like_dom_sf"/>
</dbReference>
<dbReference type="InterPro" id="IPR003609">
    <property type="entry name" value="Pan_app"/>
</dbReference>
<keyword evidence="3" id="KW-0964">Secreted</keyword>
<feature type="disulfide bond" evidence="17">
    <location>
        <begin position="1571"/>
        <end position="1635"/>
    </location>
</feature>
<dbReference type="GeneID" id="112680434"/>
<dbReference type="PROSITE" id="PS00134">
    <property type="entry name" value="TRYPSIN_HIS"/>
    <property type="match status" value="1"/>
</dbReference>
<evidence type="ECO:0000256" key="11">
    <source>
        <dbReference type="ARBA" id="ARBA00022989"/>
    </source>
</evidence>
<feature type="signal peptide" evidence="20">
    <location>
        <begin position="1"/>
        <end position="19"/>
    </location>
</feature>
<dbReference type="InterPro" id="IPR033116">
    <property type="entry name" value="TRYPSIN_SER"/>
</dbReference>
<evidence type="ECO:0000256" key="5">
    <source>
        <dbReference type="ARBA" id="ARBA00022670"/>
    </source>
</evidence>
<dbReference type="RefSeq" id="XP_025406309.1">
    <property type="nucleotide sequence ID" value="XM_025550524.1"/>
</dbReference>
<feature type="disulfide bond" evidence="17">
    <location>
        <begin position="1615"/>
        <end position="1625"/>
    </location>
</feature>
<dbReference type="PROSITE" id="PS50287">
    <property type="entry name" value="SRCR_2"/>
    <property type="match status" value="3"/>
</dbReference>
<feature type="disulfide bond" evidence="16">
    <location>
        <begin position="1369"/>
        <end position="1384"/>
    </location>
</feature>
<feature type="domain" description="Peptidase S1" evidence="23">
    <location>
        <begin position="1694"/>
        <end position="1935"/>
    </location>
</feature>
<dbReference type="PROSITE" id="PS00420">
    <property type="entry name" value="SRCR_1"/>
    <property type="match status" value="2"/>
</dbReference>
<dbReference type="SUPFAM" id="SSF57414">
    <property type="entry name" value="Hairpin loop containing domain-like"/>
    <property type="match status" value="1"/>
</dbReference>
<dbReference type="SMART" id="SM00473">
    <property type="entry name" value="PAN_AP"/>
    <property type="match status" value="1"/>
</dbReference>
<dbReference type="InterPro" id="IPR016186">
    <property type="entry name" value="C-type_lectin-like/link_sf"/>
</dbReference>
<dbReference type="InterPro" id="IPR001254">
    <property type="entry name" value="Trypsin_dom"/>
</dbReference>
<dbReference type="InterPro" id="IPR023415">
    <property type="entry name" value="LDLR_class-A_CS"/>
</dbReference>
<dbReference type="SUPFAM" id="SSF50494">
    <property type="entry name" value="Trypsin-like serine proteases"/>
    <property type="match status" value="1"/>
</dbReference>
<keyword evidence="4 15" id="KW-0420">Kringle</keyword>
<feature type="domain" description="Kringle" evidence="22">
    <location>
        <begin position="1130"/>
        <end position="1214"/>
    </location>
</feature>
<evidence type="ECO:0000256" key="2">
    <source>
        <dbReference type="ARBA" id="ARBA00004613"/>
    </source>
</evidence>
<dbReference type="PRINTS" id="PR00261">
    <property type="entry name" value="LDLRECEPTOR"/>
</dbReference>
<feature type="disulfide bond" evidence="17">
    <location>
        <begin position="1584"/>
        <end position="1645"/>
    </location>
</feature>
<dbReference type="Pfam" id="PF00057">
    <property type="entry name" value="Ldl_recept_a"/>
    <property type="match status" value="3"/>
</dbReference>
<feature type="region of interest" description="Disordered" evidence="19">
    <location>
        <begin position="538"/>
        <end position="584"/>
    </location>
</feature>
<dbReference type="InterPro" id="IPR013806">
    <property type="entry name" value="Kringle-like"/>
</dbReference>
<dbReference type="GO" id="GO:0016020">
    <property type="term" value="C:membrane"/>
    <property type="evidence" value="ECO:0007669"/>
    <property type="project" value="UniProtKB-SubCell"/>
</dbReference>
<accession>A0A8B8F643</accession>
<keyword evidence="13 17" id="KW-1015">Disulfide bond</keyword>
<dbReference type="FunFam" id="2.40.10.10:FF:000015">
    <property type="entry name" value="Atrial natriuretic peptide-converting enzyme"/>
    <property type="match status" value="1"/>
</dbReference>
<gene>
    <name evidence="28" type="primary">LOC112680434</name>
</gene>
<organism evidence="27 28">
    <name type="scientific">Sipha flava</name>
    <name type="common">yellow sugarcane aphid</name>
    <dbReference type="NCBI Taxonomy" id="143950"/>
    <lineage>
        <taxon>Eukaryota</taxon>
        <taxon>Metazoa</taxon>
        <taxon>Ecdysozoa</taxon>
        <taxon>Arthropoda</taxon>
        <taxon>Hexapoda</taxon>
        <taxon>Insecta</taxon>
        <taxon>Pterygota</taxon>
        <taxon>Neoptera</taxon>
        <taxon>Paraneoptera</taxon>
        <taxon>Hemiptera</taxon>
        <taxon>Sternorrhyncha</taxon>
        <taxon>Aphidomorpha</taxon>
        <taxon>Aphidoidea</taxon>
        <taxon>Aphididae</taxon>
        <taxon>Sipha</taxon>
    </lineage>
</organism>
<dbReference type="SMART" id="SM00202">
    <property type="entry name" value="SR"/>
    <property type="match status" value="3"/>
</dbReference>
<dbReference type="CDD" id="cd00108">
    <property type="entry name" value="KR"/>
    <property type="match status" value="1"/>
</dbReference>
<dbReference type="GO" id="GO:0004252">
    <property type="term" value="F:serine-type endopeptidase activity"/>
    <property type="evidence" value="ECO:0007669"/>
    <property type="project" value="InterPro"/>
</dbReference>
<dbReference type="Pfam" id="PF00024">
    <property type="entry name" value="PAN_1"/>
    <property type="match status" value="1"/>
</dbReference>
<dbReference type="PROSITE" id="PS50070">
    <property type="entry name" value="KRINGLE_2"/>
    <property type="match status" value="1"/>
</dbReference>
<comment type="caution">
    <text evidence="17">Lacks conserved residue(s) required for the propagation of feature annotation.</text>
</comment>
<keyword evidence="9 18" id="KW-0378">Hydrolase</keyword>
<dbReference type="GO" id="GO:0006508">
    <property type="term" value="P:proteolysis"/>
    <property type="evidence" value="ECO:0007669"/>
    <property type="project" value="UniProtKB-KW"/>
</dbReference>